<dbReference type="InterPro" id="IPR010982">
    <property type="entry name" value="Lambda_DNA-bd_dom_sf"/>
</dbReference>
<accession>A0A2N5E3A4</accession>
<dbReference type="RefSeq" id="WP_101824435.1">
    <property type="nucleotide sequence ID" value="NZ_PJZH01000009.1"/>
</dbReference>
<dbReference type="AlphaFoldDB" id="A0A2N5E3A4"/>
<feature type="domain" description="HTH cro/C1-type" evidence="2">
    <location>
        <begin position="10"/>
        <end position="64"/>
    </location>
</feature>
<proteinExistence type="inferred from homology"/>
<comment type="similarity">
    <text evidence="1">Belongs to the short-chain fatty acyl-CoA assimilation regulator (ScfR) family.</text>
</comment>
<dbReference type="EMBL" id="PJZH01000009">
    <property type="protein sequence ID" value="PLR35179.1"/>
    <property type="molecule type" value="Genomic_DNA"/>
</dbReference>
<name>A0A2N5E3A4_9GAMM</name>
<dbReference type="Gene3D" id="1.10.10.2910">
    <property type="match status" value="1"/>
</dbReference>
<gene>
    <name evidence="3" type="ORF">CYR32_10950</name>
</gene>
<dbReference type="SUPFAM" id="SSF47413">
    <property type="entry name" value="lambda repressor-like DNA-binding domains"/>
    <property type="match status" value="1"/>
</dbReference>
<dbReference type="InterPro" id="IPR052345">
    <property type="entry name" value="Rad_response_metalloprotease"/>
</dbReference>
<comment type="caution">
    <text evidence="3">The sequence shown here is derived from an EMBL/GenBank/DDBJ whole genome shotgun (WGS) entry which is preliminary data.</text>
</comment>
<dbReference type="InterPro" id="IPR010359">
    <property type="entry name" value="IrrE_HExxH"/>
</dbReference>
<dbReference type="PANTHER" id="PTHR43236">
    <property type="entry name" value="ANTITOXIN HIGA1"/>
    <property type="match status" value="1"/>
</dbReference>
<evidence type="ECO:0000313" key="3">
    <source>
        <dbReference type="EMBL" id="PLR35179.1"/>
    </source>
</evidence>
<sequence length="375" mass="43083">MSMTFYGERLRLARLLKGYTLQELGDAVAVTRQSIHQYESDARAPAHDIRNALAELLQVSPKFFEYPLAGDVKPEQCHFRKRQTTPAGVKERVQSYSTILEQLVSELYEHLDLPENRFNLIDNEKIPELTAPIIEKIAEGARVRWGLTDDAPIDNMVNVVENQGAIVTTFDGVSDKVDALSINRKYPIIIRNTAKESVCRMRFDIAHECGHLIMHDGIETGCKKTEREADAFASAFLFPRKSFAREFPVCITSRGTIDWKKVYHLKLRWKMSARAIIYRAHFLGFINAQQYRSANVWFSQTRQTKKEKYDDSIPMEEPHILQESLLVLKEQLGISFEMLADKLCVKPHLLADICGIEYTPPKQDNYENVVVPFKF</sequence>
<evidence type="ECO:0000256" key="1">
    <source>
        <dbReference type="ARBA" id="ARBA00007227"/>
    </source>
</evidence>
<dbReference type="Gene3D" id="1.10.260.40">
    <property type="entry name" value="lambda repressor-like DNA-binding domains"/>
    <property type="match status" value="1"/>
</dbReference>
<organism evidence="3 4">
    <name type="scientific">Chimaeribacter coloradensis</name>
    <dbReference type="NCBI Taxonomy" id="2060068"/>
    <lineage>
        <taxon>Bacteria</taxon>
        <taxon>Pseudomonadati</taxon>
        <taxon>Pseudomonadota</taxon>
        <taxon>Gammaproteobacteria</taxon>
        <taxon>Enterobacterales</taxon>
        <taxon>Yersiniaceae</taxon>
        <taxon>Chimaeribacter</taxon>
    </lineage>
</organism>
<dbReference type="GO" id="GO:0003677">
    <property type="term" value="F:DNA binding"/>
    <property type="evidence" value="ECO:0007669"/>
    <property type="project" value="InterPro"/>
</dbReference>
<protein>
    <submittedName>
        <fullName evidence="3">Zinc peptidase</fullName>
    </submittedName>
</protein>
<dbReference type="OrthoDB" id="9794834at2"/>
<dbReference type="CDD" id="cd00093">
    <property type="entry name" value="HTH_XRE"/>
    <property type="match status" value="1"/>
</dbReference>
<dbReference type="PROSITE" id="PS50943">
    <property type="entry name" value="HTH_CROC1"/>
    <property type="match status" value="1"/>
</dbReference>
<evidence type="ECO:0000313" key="4">
    <source>
        <dbReference type="Proteomes" id="UP000234503"/>
    </source>
</evidence>
<dbReference type="Pfam" id="PF01381">
    <property type="entry name" value="HTH_3"/>
    <property type="match status" value="1"/>
</dbReference>
<dbReference type="PANTHER" id="PTHR43236:SF1">
    <property type="entry name" value="BLL7220 PROTEIN"/>
    <property type="match status" value="1"/>
</dbReference>
<keyword evidence="4" id="KW-1185">Reference proteome</keyword>
<dbReference type="InterPro" id="IPR001387">
    <property type="entry name" value="Cro/C1-type_HTH"/>
</dbReference>
<dbReference type="Pfam" id="PF06114">
    <property type="entry name" value="Peptidase_M78"/>
    <property type="match status" value="1"/>
</dbReference>
<dbReference type="Proteomes" id="UP000234503">
    <property type="component" value="Unassembled WGS sequence"/>
</dbReference>
<reference evidence="3 4" key="1">
    <citation type="submission" date="2017-12" db="EMBL/GenBank/DDBJ databases">
        <title>Characterization of six clinical isolates of Enterochimera gen. nov., a novel genus of the Yersiniaciae family and the three species Enterochimera arupensis sp. nov., Enterochimera coloradensis sp. nov, and Enterochimera californica sp. nov.</title>
        <authorList>
            <person name="Rossi A."/>
            <person name="Fisher M."/>
        </authorList>
    </citation>
    <scope>NUCLEOTIDE SEQUENCE [LARGE SCALE GENOMIC DNA]</scope>
    <source>
        <strain evidence="4">2016-Iso4</strain>
    </source>
</reference>
<dbReference type="SMART" id="SM00530">
    <property type="entry name" value="HTH_XRE"/>
    <property type="match status" value="1"/>
</dbReference>
<evidence type="ECO:0000259" key="2">
    <source>
        <dbReference type="PROSITE" id="PS50943"/>
    </source>
</evidence>